<protein>
    <submittedName>
        <fullName evidence="1">Uncharacterized protein</fullName>
    </submittedName>
</protein>
<accession>A0ABN1UIK5</accession>
<gene>
    <name evidence="1" type="ORF">GCM10009606_34940</name>
</gene>
<keyword evidence="2" id="KW-1185">Reference proteome</keyword>
<comment type="caution">
    <text evidence="1">The sequence shown here is derived from an EMBL/GenBank/DDBJ whole genome shotgun (WGS) entry which is preliminary data.</text>
</comment>
<evidence type="ECO:0000313" key="1">
    <source>
        <dbReference type="EMBL" id="GAA1153556.1"/>
    </source>
</evidence>
<dbReference type="Proteomes" id="UP001499979">
    <property type="component" value="Unassembled WGS sequence"/>
</dbReference>
<evidence type="ECO:0000313" key="2">
    <source>
        <dbReference type="Proteomes" id="UP001499979"/>
    </source>
</evidence>
<dbReference type="EMBL" id="BAAAJE010000019">
    <property type="protein sequence ID" value="GAA1153556.1"/>
    <property type="molecule type" value="Genomic_DNA"/>
</dbReference>
<name>A0ABN1UIK5_9ACTN</name>
<reference evidence="1 2" key="1">
    <citation type="journal article" date="2019" name="Int. J. Syst. Evol. Microbiol.">
        <title>The Global Catalogue of Microorganisms (GCM) 10K type strain sequencing project: providing services to taxonomists for standard genome sequencing and annotation.</title>
        <authorList>
            <consortium name="The Broad Institute Genomics Platform"/>
            <consortium name="The Broad Institute Genome Sequencing Center for Infectious Disease"/>
            <person name="Wu L."/>
            <person name="Ma J."/>
        </authorList>
    </citation>
    <scope>NUCLEOTIDE SEQUENCE [LARGE SCALE GENOMIC DNA]</scope>
    <source>
        <strain evidence="1 2">JCM 11813</strain>
    </source>
</reference>
<organism evidence="1 2">
    <name type="scientific">Nocardioides aquiterrae</name>
    <dbReference type="NCBI Taxonomy" id="203799"/>
    <lineage>
        <taxon>Bacteria</taxon>
        <taxon>Bacillati</taxon>
        <taxon>Actinomycetota</taxon>
        <taxon>Actinomycetes</taxon>
        <taxon>Propionibacteriales</taxon>
        <taxon>Nocardioidaceae</taxon>
        <taxon>Nocardioides</taxon>
    </lineage>
</organism>
<sequence>MRPELAVVADGEPPGHLPLEPVLRLLGDLHPPFAGLLAERRRAARPRLGRGGVGALRLDVRRGEHDRDLLAVDGDVGGLPVRREPAGEPARHALPLFLGNHVIIVARLVKLKVADACNAVSGPLGTRCNGFTVVVTPRYSRVWSRQA</sequence>
<proteinExistence type="predicted"/>